<accession>A0A8S5NFG8</accession>
<dbReference type="EMBL" id="BK015149">
    <property type="protein sequence ID" value="DAD92944.1"/>
    <property type="molecule type" value="Genomic_DNA"/>
</dbReference>
<keyword evidence="1" id="KW-0479">Metal-binding</keyword>
<dbReference type="GO" id="GO:0051536">
    <property type="term" value="F:iron-sulfur cluster binding"/>
    <property type="evidence" value="ECO:0007669"/>
    <property type="project" value="UniProtKB-KW"/>
</dbReference>
<keyword evidence="2" id="KW-0408">Iron</keyword>
<evidence type="ECO:0000256" key="3">
    <source>
        <dbReference type="ARBA" id="ARBA00023014"/>
    </source>
</evidence>
<reference evidence="4" key="1">
    <citation type="journal article" date="2021" name="Proc. Natl. Acad. Sci. U.S.A.">
        <title>A Catalog of Tens of Thousands of Viruses from Human Metagenomes Reveals Hidden Associations with Chronic Diseases.</title>
        <authorList>
            <person name="Tisza M.J."/>
            <person name="Buck C.B."/>
        </authorList>
    </citation>
    <scope>NUCLEOTIDE SEQUENCE</scope>
    <source>
        <strain evidence="4">Ctrok7</strain>
    </source>
</reference>
<evidence type="ECO:0000256" key="1">
    <source>
        <dbReference type="ARBA" id="ARBA00022723"/>
    </source>
</evidence>
<dbReference type="InterPro" id="IPR007197">
    <property type="entry name" value="rSAM"/>
</dbReference>
<keyword evidence="3" id="KW-0411">Iron-sulfur</keyword>
<evidence type="ECO:0000313" key="4">
    <source>
        <dbReference type="EMBL" id="DAD92944.1"/>
    </source>
</evidence>
<name>A0A8S5NFG8_9CAUD</name>
<dbReference type="SFLD" id="SFLDS00029">
    <property type="entry name" value="Radical_SAM"/>
    <property type="match status" value="1"/>
</dbReference>
<sequence>MGAINGRVIYSPKGKAGEYAENAANFYIGCSNGCTYCYLRKGRGAKVLGGNRPELKKTLREYPYALDIFKNELLKHKDELQKTGLFFSFTTDPLLPETQRLTRQAVGVCQRHGVPVKILSKCAEGINLFVDFAEASEGWDVSRIAIGSTLTGCDELEPNASPNKMRINALARAKRHGFRTFASVEPIPPGMFDRAYSVIALSYPFVDLFKIGLQSGCRYTKRDTLAFYQTVTEYWEAHPKSTPRIYWKDSFVKASGIERELLPVHCVPANWDLFNENRNENAV</sequence>
<dbReference type="GO" id="GO:0003824">
    <property type="term" value="F:catalytic activity"/>
    <property type="evidence" value="ECO:0007669"/>
    <property type="project" value="InterPro"/>
</dbReference>
<dbReference type="SFLD" id="SFLDG01084">
    <property type="entry name" value="Uncharacterised_Radical_SAM_Su"/>
    <property type="match status" value="1"/>
</dbReference>
<dbReference type="GO" id="GO:0046872">
    <property type="term" value="F:metal ion binding"/>
    <property type="evidence" value="ECO:0007669"/>
    <property type="project" value="UniProtKB-KW"/>
</dbReference>
<organism evidence="4">
    <name type="scientific">Siphoviridae sp. ctrok7</name>
    <dbReference type="NCBI Taxonomy" id="2826480"/>
    <lineage>
        <taxon>Viruses</taxon>
        <taxon>Duplodnaviria</taxon>
        <taxon>Heunggongvirae</taxon>
        <taxon>Uroviricota</taxon>
        <taxon>Caudoviricetes</taxon>
    </lineage>
</organism>
<dbReference type="PANTHER" id="PTHR43432:SF3">
    <property type="entry name" value="SLR0285 PROTEIN"/>
    <property type="match status" value="1"/>
</dbReference>
<dbReference type="InterPro" id="IPR040086">
    <property type="entry name" value="MJ0683-like"/>
</dbReference>
<protein>
    <submittedName>
        <fullName evidence="4">DNA repair photolyase</fullName>
    </submittedName>
</protein>
<dbReference type="Gene3D" id="3.80.30.30">
    <property type="match status" value="1"/>
</dbReference>
<evidence type="ECO:0000256" key="2">
    <source>
        <dbReference type="ARBA" id="ARBA00023004"/>
    </source>
</evidence>
<proteinExistence type="predicted"/>
<dbReference type="PANTHER" id="PTHR43432">
    <property type="entry name" value="SLR0285 PROTEIN"/>
    <property type="match status" value="1"/>
</dbReference>